<comment type="caution">
    <text evidence="2">The sequence shown here is derived from an EMBL/GenBank/DDBJ whole genome shotgun (WGS) entry which is preliminary data.</text>
</comment>
<dbReference type="PROSITE" id="PS51490">
    <property type="entry name" value="KHA"/>
    <property type="match status" value="1"/>
</dbReference>
<protein>
    <recommendedName>
        <fullName evidence="1">KHA domain-containing protein</fullName>
    </recommendedName>
</protein>
<feature type="domain" description="KHA" evidence="1">
    <location>
        <begin position="10"/>
        <end position="84"/>
    </location>
</feature>
<sequence>MMAEKAYKRKCTVYPFHPWDRKDNTKHGVVLWVPHSIEALVESAVEHLKVSMDSFLFLTEDAAKILDVNMICDNQKLYLITESQ</sequence>
<dbReference type="Pfam" id="PF11834">
    <property type="entry name" value="KHA"/>
    <property type="match status" value="1"/>
</dbReference>
<proteinExistence type="predicted"/>
<dbReference type="InterPro" id="IPR021789">
    <property type="entry name" value="KHA_dom"/>
</dbReference>
<dbReference type="EMBL" id="BAABME010011175">
    <property type="protein sequence ID" value="GAA0183354.1"/>
    <property type="molecule type" value="Genomic_DNA"/>
</dbReference>
<dbReference type="Proteomes" id="UP001454036">
    <property type="component" value="Unassembled WGS sequence"/>
</dbReference>
<keyword evidence="3" id="KW-1185">Reference proteome</keyword>
<organism evidence="2 3">
    <name type="scientific">Lithospermum erythrorhizon</name>
    <name type="common">Purple gromwell</name>
    <name type="synonym">Lithospermum officinale var. erythrorhizon</name>
    <dbReference type="NCBI Taxonomy" id="34254"/>
    <lineage>
        <taxon>Eukaryota</taxon>
        <taxon>Viridiplantae</taxon>
        <taxon>Streptophyta</taxon>
        <taxon>Embryophyta</taxon>
        <taxon>Tracheophyta</taxon>
        <taxon>Spermatophyta</taxon>
        <taxon>Magnoliopsida</taxon>
        <taxon>eudicotyledons</taxon>
        <taxon>Gunneridae</taxon>
        <taxon>Pentapetalae</taxon>
        <taxon>asterids</taxon>
        <taxon>lamiids</taxon>
        <taxon>Boraginales</taxon>
        <taxon>Boraginaceae</taxon>
        <taxon>Boraginoideae</taxon>
        <taxon>Lithospermeae</taxon>
        <taxon>Lithospermum</taxon>
    </lineage>
</organism>
<dbReference type="AlphaFoldDB" id="A0AAV3RPE8"/>
<evidence type="ECO:0000313" key="3">
    <source>
        <dbReference type="Proteomes" id="UP001454036"/>
    </source>
</evidence>
<evidence type="ECO:0000313" key="2">
    <source>
        <dbReference type="EMBL" id="GAA0183354.1"/>
    </source>
</evidence>
<accession>A0AAV3RPE8</accession>
<name>A0AAV3RPE8_LITER</name>
<evidence type="ECO:0000259" key="1">
    <source>
        <dbReference type="PROSITE" id="PS51490"/>
    </source>
</evidence>
<gene>
    <name evidence="2" type="ORF">LIER_30777</name>
</gene>
<reference evidence="2 3" key="1">
    <citation type="submission" date="2024-01" db="EMBL/GenBank/DDBJ databases">
        <title>The complete chloroplast genome sequence of Lithospermum erythrorhizon: insights into the phylogenetic relationship among Boraginaceae species and the maternal lineages of purple gromwells.</title>
        <authorList>
            <person name="Okada T."/>
            <person name="Watanabe K."/>
        </authorList>
    </citation>
    <scope>NUCLEOTIDE SEQUENCE [LARGE SCALE GENOMIC DNA]</scope>
</reference>